<reference evidence="1 2" key="2">
    <citation type="journal article" date="2017" name="Front. Plant Sci.">
        <title>Gene Classification and Mining of Molecular Markers Useful in Red Clover (Trifolium pratense) Breeding.</title>
        <authorList>
            <person name="Istvanek J."/>
            <person name="Dluhosova J."/>
            <person name="Dluhos P."/>
            <person name="Patkova L."/>
            <person name="Nedelnik J."/>
            <person name="Repkova J."/>
        </authorList>
    </citation>
    <scope>NUCLEOTIDE SEQUENCE [LARGE SCALE GENOMIC DNA]</scope>
    <source>
        <strain evidence="2">cv. Tatra</strain>
        <tissue evidence="1">Young leaves</tissue>
    </source>
</reference>
<proteinExistence type="predicted"/>
<evidence type="ECO:0000313" key="1">
    <source>
        <dbReference type="EMBL" id="PNX86055.1"/>
    </source>
</evidence>
<protein>
    <submittedName>
        <fullName evidence="1">Uncharacterized protein</fullName>
    </submittedName>
</protein>
<comment type="caution">
    <text evidence="1">The sequence shown here is derived from an EMBL/GenBank/DDBJ whole genome shotgun (WGS) entry which is preliminary data.</text>
</comment>
<dbReference type="AlphaFoldDB" id="A0A2K3M5J5"/>
<evidence type="ECO:0000313" key="2">
    <source>
        <dbReference type="Proteomes" id="UP000236291"/>
    </source>
</evidence>
<accession>A0A2K3M5J5</accession>
<dbReference type="Proteomes" id="UP000236291">
    <property type="component" value="Unassembled WGS sequence"/>
</dbReference>
<reference evidence="1 2" key="1">
    <citation type="journal article" date="2014" name="Am. J. Bot.">
        <title>Genome assembly and annotation for red clover (Trifolium pratense; Fabaceae).</title>
        <authorList>
            <person name="Istvanek J."/>
            <person name="Jaros M."/>
            <person name="Krenek A."/>
            <person name="Repkova J."/>
        </authorList>
    </citation>
    <scope>NUCLEOTIDE SEQUENCE [LARGE SCALE GENOMIC DNA]</scope>
    <source>
        <strain evidence="2">cv. Tatra</strain>
        <tissue evidence="1">Young leaves</tissue>
    </source>
</reference>
<gene>
    <name evidence="1" type="ORF">L195_g042131</name>
</gene>
<organism evidence="1 2">
    <name type="scientific">Trifolium pratense</name>
    <name type="common">Red clover</name>
    <dbReference type="NCBI Taxonomy" id="57577"/>
    <lineage>
        <taxon>Eukaryota</taxon>
        <taxon>Viridiplantae</taxon>
        <taxon>Streptophyta</taxon>
        <taxon>Embryophyta</taxon>
        <taxon>Tracheophyta</taxon>
        <taxon>Spermatophyta</taxon>
        <taxon>Magnoliopsida</taxon>
        <taxon>eudicotyledons</taxon>
        <taxon>Gunneridae</taxon>
        <taxon>Pentapetalae</taxon>
        <taxon>rosids</taxon>
        <taxon>fabids</taxon>
        <taxon>Fabales</taxon>
        <taxon>Fabaceae</taxon>
        <taxon>Papilionoideae</taxon>
        <taxon>50 kb inversion clade</taxon>
        <taxon>NPAAA clade</taxon>
        <taxon>Hologalegina</taxon>
        <taxon>IRL clade</taxon>
        <taxon>Trifolieae</taxon>
        <taxon>Trifolium</taxon>
    </lineage>
</organism>
<feature type="non-terminal residue" evidence="1">
    <location>
        <position position="68"/>
    </location>
</feature>
<sequence>MLPKACLARDVEDFMERGTTLTNTNLGSAIRKSTFMRCPKQLGASRVWCAIESSISSAKQGSVACQLT</sequence>
<name>A0A2K3M5J5_TRIPR</name>
<dbReference type="EMBL" id="ASHM01050218">
    <property type="protein sequence ID" value="PNX86055.1"/>
    <property type="molecule type" value="Genomic_DNA"/>
</dbReference>